<accession>A0AAW5Q3I8</accession>
<evidence type="ECO:0000313" key="2">
    <source>
        <dbReference type="Proteomes" id="UP001206890"/>
    </source>
</evidence>
<reference evidence="1" key="1">
    <citation type="submission" date="2022-04" db="EMBL/GenBank/DDBJ databases">
        <title>Human microbiome associated bacterial genomes.</title>
        <authorList>
            <person name="Sandstrom S."/>
            <person name="Salamzade R."/>
            <person name="Kalan L.R."/>
        </authorList>
    </citation>
    <scope>NUCLEOTIDE SEQUENCE</scope>
    <source>
        <strain evidence="1">P3-SID1762</strain>
    </source>
</reference>
<comment type="caution">
    <text evidence="1">The sequence shown here is derived from an EMBL/GenBank/DDBJ whole genome shotgun (WGS) entry which is preliminary data.</text>
</comment>
<sequence length="104" mass="11326">MLRIVIGTGNGRSQPITIHDQHGRWLEFRSAVGEPVEEGALRAIATEAWKWVGIGVALAPSGYALVRTALPYDGLTEKALERVLDLIVEAADQIEAALSDDDRF</sequence>
<dbReference type="EMBL" id="JALXTC010000004">
    <property type="protein sequence ID" value="MCT2116451.1"/>
    <property type="molecule type" value="Genomic_DNA"/>
</dbReference>
<proteinExistence type="predicted"/>
<organism evidence="1 2">
    <name type="scientific">Dietzia cinnamea</name>
    <dbReference type="NCBI Taxonomy" id="321318"/>
    <lineage>
        <taxon>Bacteria</taxon>
        <taxon>Bacillati</taxon>
        <taxon>Actinomycetota</taxon>
        <taxon>Actinomycetes</taxon>
        <taxon>Mycobacteriales</taxon>
        <taxon>Dietziaceae</taxon>
        <taxon>Dietzia</taxon>
    </lineage>
</organism>
<gene>
    <name evidence="1" type="ORF">M3D93_01555</name>
</gene>
<name>A0AAW5Q3I8_9ACTN</name>
<evidence type="ECO:0000313" key="1">
    <source>
        <dbReference type="EMBL" id="MCT2116451.1"/>
    </source>
</evidence>
<dbReference type="RefSeq" id="WP_070719794.1">
    <property type="nucleotide sequence ID" value="NZ_JALXRO010000002.1"/>
</dbReference>
<protein>
    <submittedName>
        <fullName evidence="1">Uncharacterized protein</fullName>
    </submittedName>
</protein>
<dbReference type="AlphaFoldDB" id="A0AAW5Q3I8"/>
<dbReference type="Proteomes" id="UP001206890">
    <property type="component" value="Unassembled WGS sequence"/>
</dbReference>